<organism evidence="7 8">
    <name type="scientific">Hoylesella nanceiensis</name>
    <dbReference type="NCBI Taxonomy" id="425941"/>
    <lineage>
        <taxon>Bacteria</taxon>
        <taxon>Pseudomonadati</taxon>
        <taxon>Bacteroidota</taxon>
        <taxon>Bacteroidia</taxon>
        <taxon>Bacteroidales</taxon>
        <taxon>Prevotellaceae</taxon>
        <taxon>Hoylesella</taxon>
    </lineage>
</organism>
<feature type="transmembrane region" description="Helical" evidence="6">
    <location>
        <begin position="56"/>
        <end position="81"/>
    </location>
</feature>
<feature type="transmembrane region" description="Helical" evidence="6">
    <location>
        <begin position="102"/>
        <end position="120"/>
    </location>
</feature>
<proteinExistence type="predicted"/>
<dbReference type="PANTHER" id="PTHR33529:SF6">
    <property type="entry name" value="YJGP_YJGQ FAMILY PERMEASE"/>
    <property type="match status" value="1"/>
</dbReference>
<sequence>MFRIKKLDIFIVKQFGMLFIGTFFICQFVLMMQFLWRYIDDLIGKGLTMDVLAQFFWYMGLMLVPQALPLAILLSSLIAYGNLGESSELTAIKAAGISLMQSFRGLIAITIMIAFASFYFQNNIGPTANLKLAQLILSMRDKSPETQIPVGVFYDGIPNSNIYVQKKDNETGKLYGIMIYRMTGSYEDQAIILADSGMLQSTADRKHLLLSLWSGEWFENMQSQEFTNTAAVPYRRETFVDKKILIPFDDGFNLTDASLLSGSAKSKSMGAIWHSLDSLNHYYDSVGNVNFKELSYLYNPVKVKTSRDSLRLETKRASLKQTFDVETDYSKLSSAQKQQAVSSAIANIQRDISELDYRSMLTVDGDVAIRFHWIEAYNKITLALSCLLFFFIGAPLGAIIRKGGLGIPIIVSVLVFITYYILDNSGYRMAREGIWAIWFGKTLAMVVLTPIAVFVTYKANNDSVVFNMDAYRVFFTKLLGLRLKRHLALKEVVIYPPHYDESKEKLRYLDGLFDDYLKRKKLLRLPNPIKVFFKYQDDHEIERLSEQLEEVVQDLSNTRSSRIIAYLNQLPILSAKAHTRPFDRKRYNVLAAICFPLGIILYIRMWRFRLRLANDIKKLIVTNKLIVDEIDNIQQK</sequence>
<feature type="transmembrane region" description="Helical" evidence="6">
    <location>
        <begin position="380"/>
        <end position="398"/>
    </location>
</feature>
<feature type="transmembrane region" description="Helical" evidence="6">
    <location>
        <begin position="587"/>
        <end position="605"/>
    </location>
</feature>
<comment type="subcellular location">
    <subcellularLocation>
        <location evidence="1">Cell membrane</location>
        <topology evidence="1">Multi-pass membrane protein</topology>
    </subcellularLocation>
</comment>
<dbReference type="InterPro" id="IPR005495">
    <property type="entry name" value="LptG/LptF_permease"/>
</dbReference>
<comment type="caution">
    <text evidence="7">The sequence shown here is derived from an EMBL/GenBank/DDBJ whole genome shotgun (WGS) entry which is preliminary data.</text>
</comment>
<evidence type="ECO:0000256" key="3">
    <source>
        <dbReference type="ARBA" id="ARBA00022692"/>
    </source>
</evidence>
<protein>
    <submittedName>
        <fullName evidence="7">LptF/LptG family permease</fullName>
    </submittedName>
</protein>
<gene>
    <name evidence="7" type="ORF">KZO38_03310</name>
</gene>
<dbReference type="Proteomes" id="UP000788426">
    <property type="component" value="Unassembled WGS sequence"/>
</dbReference>
<feature type="transmembrane region" description="Helical" evidence="6">
    <location>
        <begin position="12"/>
        <end position="36"/>
    </location>
</feature>
<evidence type="ECO:0000313" key="8">
    <source>
        <dbReference type="Proteomes" id="UP000788426"/>
    </source>
</evidence>
<keyword evidence="2" id="KW-1003">Cell membrane</keyword>
<evidence type="ECO:0000256" key="5">
    <source>
        <dbReference type="ARBA" id="ARBA00023136"/>
    </source>
</evidence>
<evidence type="ECO:0000256" key="1">
    <source>
        <dbReference type="ARBA" id="ARBA00004651"/>
    </source>
</evidence>
<feature type="transmembrane region" description="Helical" evidence="6">
    <location>
        <begin position="434"/>
        <end position="457"/>
    </location>
</feature>
<keyword evidence="4 6" id="KW-1133">Transmembrane helix</keyword>
<evidence type="ECO:0000313" key="7">
    <source>
        <dbReference type="EMBL" id="MBW4768789.1"/>
    </source>
</evidence>
<feature type="transmembrane region" description="Helical" evidence="6">
    <location>
        <begin position="405"/>
        <end position="422"/>
    </location>
</feature>
<dbReference type="PANTHER" id="PTHR33529">
    <property type="entry name" value="SLR0882 PROTEIN-RELATED"/>
    <property type="match status" value="1"/>
</dbReference>
<dbReference type="EMBL" id="JAHXCT010000002">
    <property type="protein sequence ID" value="MBW4768789.1"/>
    <property type="molecule type" value="Genomic_DNA"/>
</dbReference>
<name>A0ABS6YB47_9BACT</name>
<keyword evidence="5 6" id="KW-0472">Membrane</keyword>
<keyword evidence="8" id="KW-1185">Reference proteome</keyword>
<keyword evidence="3 6" id="KW-0812">Transmembrane</keyword>
<dbReference type="Pfam" id="PF03739">
    <property type="entry name" value="LptF_LptG"/>
    <property type="match status" value="1"/>
</dbReference>
<dbReference type="RefSeq" id="WP_219479851.1">
    <property type="nucleotide sequence ID" value="NZ_JAHXCT010000002.1"/>
</dbReference>
<evidence type="ECO:0000256" key="6">
    <source>
        <dbReference type="SAM" id="Phobius"/>
    </source>
</evidence>
<accession>A0ABS6YB47</accession>
<evidence type="ECO:0000256" key="4">
    <source>
        <dbReference type="ARBA" id="ARBA00022989"/>
    </source>
</evidence>
<evidence type="ECO:0000256" key="2">
    <source>
        <dbReference type="ARBA" id="ARBA00022475"/>
    </source>
</evidence>
<reference evidence="7 8" key="1">
    <citation type="submission" date="2021-07" db="EMBL/GenBank/DDBJ databases">
        <title>Genomic diversity and antimicrobial resistance of Prevotella spp. isolated from chronic lung disease airways.</title>
        <authorList>
            <person name="Webb K.A."/>
            <person name="Olagoke O.S."/>
            <person name="Baird T."/>
            <person name="Neill J."/>
            <person name="Pham A."/>
            <person name="Wells T.J."/>
            <person name="Ramsay K.A."/>
            <person name="Bell S.C."/>
            <person name="Sarovich D.S."/>
            <person name="Price E.P."/>
        </authorList>
    </citation>
    <scope>NUCLEOTIDE SEQUENCE [LARGE SCALE GENOMIC DNA]</scope>
    <source>
        <strain evidence="7 8">SCHI0011.S.12</strain>
    </source>
</reference>